<feature type="domain" description="HD" evidence="7">
    <location>
        <begin position="18"/>
        <end position="132"/>
    </location>
</feature>
<keyword evidence="9" id="KW-1185">Reference proteome</keyword>
<dbReference type="Gene3D" id="1.10.3210.10">
    <property type="entry name" value="Hypothetical protein af1432"/>
    <property type="match status" value="1"/>
</dbReference>
<dbReference type="GO" id="GO:0008803">
    <property type="term" value="F:bis(5'-nucleosyl)-tetraphosphatase (symmetrical) activity"/>
    <property type="evidence" value="ECO:0007669"/>
    <property type="project" value="UniProtKB-EC"/>
</dbReference>
<dbReference type="InterPro" id="IPR005249">
    <property type="entry name" value="YqeK"/>
</dbReference>
<evidence type="ECO:0000256" key="4">
    <source>
        <dbReference type="ARBA" id="ARBA00022801"/>
    </source>
</evidence>
<dbReference type="InterPro" id="IPR006675">
    <property type="entry name" value="HDIG_dom"/>
</dbReference>
<dbReference type="Proteomes" id="UP000315636">
    <property type="component" value="Unassembled WGS sequence"/>
</dbReference>
<name>A0A521BUP1_9BACL</name>
<gene>
    <name evidence="8" type="ORF">SAMN06264849_102450</name>
</gene>
<dbReference type="InterPro" id="IPR051094">
    <property type="entry name" value="Diverse_Catalytic_Enzymes"/>
</dbReference>
<dbReference type="Pfam" id="PF01966">
    <property type="entry name" value="HD"/>
    <property type="match status" value="1"/>
</dbReference>
<protein>
    <recommendedName>
        <fullName evidence="1">bis(5'-nucleosyl)-tetraphosphatase (symmetrical)</fullName>
        <ecNumber evidence="1">3.6.1.41</ecNumber>
    </recommendedName>
</protein>
<dbReference type="AlphaFoldDB" id="A0A521BUP1"/>
<dbReference type="EC" id="3.6.1.41" evidence="1"/>
<evidence type="ECO:0000256" key="5">
    <source>
        <dbReference type="ARBA" id="ARBA00023004"/>
    </source>
</evidence>
<dbReference type="SMART" id="SM00471">
    <property type="entry name" value="HDc"/>
    <property type="match status" value="1"/>
</dbReference>
<dbReference type="RefSeq" id="WP_142504721.1">
    <property type="nucleotide sequence ID" value="NZ_FXTI01000002.1"/>
</dbReference>
<proteinExistence type="predicted"/>
<comment type="catalytic activity">
    <reaction evidence="6">
        <text>P(1),P(4)-bis(5'-adenosyl) tetraphosphate + H2O = 2 ADP + 2 H(+)</text>
        <dbReference type="Rhea" id="RHEA:24252"/>
        <dbReference type="ChEBI" id="CHEBI:15377"/>
        <dbReference type="ChEBI" id="CHEBI:15378"/>
        <dbReference type="ChEBI" id="CHEBI:58141"/>
        <dbReference type="ChEBI" id="CHEBI:456216"/>
        <dbReference type="EC" id="3.6.1.41"/>
    </reaction>
</comment>
<evidence type="ECO:0000313" key="9">
    <source>
        <dbReference type="Proteomes" id="UP000315636"/>
    </source>
</evidence>
<keyword evidence="5" id="KW-0408">Iron</keyword>
<evidence type="ECO:0000259" key="7">
    <source>
        <dbReference type="PROSITE" id="PS51831"/>
    </source>
</evidence>
<reference evidence="8 9" key="1">
    <citation type="submission" date="2017-05" db="EMBL/GenBank/DDBJ databases">
        <authorList>
            <person name="Varghese N."/>
            <person name="Submissions S."/>
        </authorList>
    </citation>
    <scope>NUCLEOTIDE SEQUENCE [LARGE SCALE GENOMIC DNA]</scope>
    <source>
        <strain evidence="8 9">DSM 45474</strain>
    </source>
</reference>
<keyword evidence="3" id="KW-0547">Nucleotide-binding</keyword>
<evidence type="ECO:0000256" key="6">
    <source>
        <dbReference type="ARBA" id="ARBA00049417"/>
    </source>
</evidence>
<dbReference type="GO" id="GO:0000166">
    <property type="term" value="F:nucleotide binding"/>
    <property type="evidence" value="ECO:0007669"/>
    <property type="project" value="UniProtKB-KW"/>
</dbReference>
<evidence type="ECO:0000256" key="3">
    <source>
        <dbReference type="ARBA" id="ARBA00022741"/>
    </source>
</evidence>
<evidence type="ECO:0000256" key="1">
    <source>
        <dbReference type="ARBA" id="ARBA00012506"/>
    </source>
</evidence>
<dbReference type="InterPro" id="IPR006674">
    <property type="entry name" value="HD_domain"/>
</dbReference>
<dbReference type="OrthoDB" id="9782134at2"/>
<dbReference type="PANTHER" id="PTHR35795:SF1">
    <property type="entry name" value="BIS(5'-NUCLEOSYL)-TETRAPHOSPHATASE, SYMMETRICAL"/>
    <property type="match status" value="1"/>
</dbReference>
<keyword evidence="4 8" id="KW-0378">Hydrolase</keyword>
<dbReference type="NCBIfam" id="TIGR00277">
    <property type="entry name" value="HDIG"/>
    <property type="match status" value="1"/>
</dbReference>
<keyword evidence="2" id="KW-0479">Metal-binding</keyword>
<evidence type="ECO:0000313" key="8">
    <source>
        <dbReference type="EMBL" id="SMO50902.1"/>
    </source>
</evidence>
<dbReference type="CDD" id="cd00077">
    <property type="entry name" value="HDc"/>
    <property type="match status" value="1"/>
</dbReference>
<dbReference type="GO" id="GO:0046872">
    <property type="term" value="F:metal ion binding"/>
    <property type="evidence" value="ECO:0007669"/>
    <property type="project" value="UniProtKB-KW"/>
</dbReference>
<accession>A0A521BUP1</accession>
<dbReference type="PROSITE" id="PS51831">
    <property type="entry name" value="HD"/>
    <property type="match status" value="1"/>
</dbReference>
<dbReference type="PANTHER" id="PTHR35795">
    <property type="entry name" value="SLR1885 PROTEIN"/>
    <property type="match status" value="1"/>
</dbReference>
<dbReference type="SUPFAM" id="SSF109604">
    <property type="entry name" value="HD-domain/PDEase-like"/>
    <property type="match status" value="1"/>
</dbReference>
<sequence length="196" mass="23019">MNRKELAERVRRELPTTRWEHTLRVMETAKELADRYQADCDQAELAALLHDYCKFWPKERMKHIIHTYQLPKDLLEHHAELWHAFVGAEVVREELGVNDPDVLNAIRYHTSGRPHMSLLERVIFLADYIEPGRRFPGVDEVRELARKSLDQAVLKSLDNTLVFLIQKGHKVYPLTLAARNEMVDHVHQSRLKEESL</sequence>
<evidence type="ECO:0000256" key="2">
    <source>
        <dbReference type="ARBA" id="ARBA00022723"/>
    </source>
</evidence>
<organism evidence="8 9">
    <name type="scientific">Melghirimyces algeriensis</name>
    <dbReference type="NCBI Taxonomy" id="910412"/>
    <lineage>
        <taxon>Bacteria</taxon>
        <taxon>Bacillati</taxon>
        <taxon>Bacillota</taxon>
        <taxon>Bacilli</taxon>
        <taxon>Bacillales</taxon>
        <taxon>Thermoactinomycetaceae</taxon>
        <taxon>Melghirimyces</taxon>
    </lineage>
</organism>
<dbReference type="NCBIfam" id="TIGR00488">
    <property type="entry name" value="bis(5'-nucleosyl)-tetraphosphatase (symmetrical) YqeK"/>
    <property type="match status" value="1"/>
</dbReference>
<dbReference type="InterPro" id="IPR003607">
    <property type="entry name" value="HD/PDEase_dom"/>
</dbReference>
<dbReference type="EMBL" id="FXTI01000002">
    <property type="protein sequence ID" value="SMO50902.1"/>
    <property type="molecule type" value="Genomic_DNA"/>
</dbReference>